<protein>
    <submittedName>
        <fullName evidence="1">Uncharacterized protein</fullName>
    </submittedName>
</protein>
<dbReference type="AlphaFoldDB" id="A0AAD3D525"/>
<dbReference type="Proteomes" id="UP001054902">
    <property type="component" value="Unassembled WGS sequence"/>
</dbReference>
<reference evidence="1 2" key="1">
    <citation type="journal article" date="2021" name="Sci. Rep.">
        <title>The genome of the diatom Chaetoceros tenuissimus carries an ancient integrated fragment of an extant virus.</title>
        <authorList>
            <person name="Hongo Y."/>
            <person name="Kimura K."/>
            <person name="Takaki Y."/>
            <person name="Yoshida Y."/>
            <person name="Baba S."/>
            <person name="Kobayashi G."/>
            <person name="Nagasaki K."/>
            <person name="Hano T."/>
            <person name="Tomaru Y."/>
        </authorList>
    </citation>
    <scope>NUCLEOTIDE SEQUENCE [LARGE SCALE GENOMIC DNA]</scope>
    <source>
        <strain evidence="1 2">NIES-3715</strain>
    </source>
</reference>
<name>A0AAD3D525_9STRA</name>
<sequence>MLGFPPFFKFSSELPHSLLSEPFLAQQKTQAILITFTQHAEAISTLWENSRISQIFIVDFSGTISPIHLNFFLFFTSWKAKYTS</sequence>
<organism evidence="1 2">
    <name type="scientific">Chaetoceros tenuissimus</name>
    <dbReference type="NCBI Taxonomy" id="426638"/>
    <lineage>
        <taxon>Eukaryota</taxon>
        <taxon>Sar</taxon>
        <taxon>Stramenopiles</taxon>
        <taxon>Ochrophyta</taxon>
        <taxon>Bacillariophyta</taxon>
        <taxon>Coscinodiscophyceae</taxon>
        <taxon>Chaetocerotophycidae</taxon>
        <taxon>Chaetocerotales</taxon>
        <taxon>Chaetocerotaceae</taxon>
        <taxon>Chaetoceros</taxon>
    </lineage>
</organism>
<gene>
    <name evidence="1" type="ORF">CTEN210_13356</name>
</gene>
<proteinExistence type="predicted"/>
<evidence type="ECO:0000313" key="1">
    <source>
        <dbReference type="EMBL" id="GFH56880.1"/>
    </source>
</evidence>
<evidence type="ECO:0000313" key="2">
    <source>
        <dbReference type="Proteomes" id="UP001054902"/>
    </source>
</evidence>
<comment type="caution">
    <text evidence="1">The sequence shown here is derived from an EMBL/GenBank/DDBJ whole genome shotgun (WGS) entry which is preliminary data.</text>
</comment>
<dbReference type="EMBL" id="BLLK01000057">
    <property type="protein sequence ID" value="GFH56880.1"/>
    <property type="molecule type" value="Genomic_DNA"/>
</dbReference>
<accession>A0AAD3D525</accession>
<keyword evidence="2" id="KW-1185">Reference proteome</keyword>